<evidence type="ECO:0000256" key="1">
    <source>
        <dbReference type="ARBA" id="ARBA00022649"/>
    </source>
</evidence>
<dbReference type="InterPro" id="IPR035093">
    <property type="entry name" value="RelE/ParE_toxin_dom_sf"/>
</dbReference>
<dbReference type="AlphaFoldDB" id="G6YQV1"/>
<keyword evidence="1" id="KW-1277">Toxin-antitoxin system</keyword>
<dbReference type="Proteomes" id="UP000003208">
    <property type="component" value="Unassembled WGS sequence"/>
</dbReference>
<accession>G6YQV1</accession>
<dbReference type="InterPro" id="IPR007712">
    <property type="entry name" value="RelE/ParE_toxin"/>
</dbReference>
<name>G6YQV1_9GAMM</name>
<proteinExistence type="predicted"/>
<reference evidence="2 3" key="1">
    <citation type="journal article" date="2012" name="J. Bacteriol.">
        <title>Genome sequence of deep-sea manganese-oxidizing bacterium Marinobacter manganoxydans MnI7-9.</title>
        <authorList>
            <person name="Wang H."/>
            <person name="Li H."/>
            <person name="Shao Z."/>
            <person name="Liao S."/>
            <person name="Johnstone L."/>
            <person name="Rensing C."/>
            <person name="Wang G."/>
        </authorList>
    </citation>
    <scope>NUCLEOTIDE SEQUENCE [LARGE SCALE GENOMIC DNA]</scope>
    <source>
        <strain evidence="2 3">MnI7-9</strain>
    </source>
</reference>
<dbReference type="RefSeq" id="WP_008171327.1">
    <property type="nucleotide sequence ID" value="NZ_AGTR01000023.1"/>
</dbReference>
<gene>
    <name evidence="2" type="ORF">KYE_05876</name>
</gene>
<sequence>MAQLWTVELAQKASEDLDQVILHTEENFGRDQAVRYSALIGNALQELSRSGPAHPLAKERSEVLPGILSMQVQRAGKKARHILFFKEHEQKIVIVRILHESMDFREHL</sequence>
<protein>
    <submittedName>
        <fullName evidence="2">Plasmid stabilization system protein, RelE</fullName>
    </submittedName>
</protein>
<dbReference type="EMBL" id="AGTR01000023">
    <property type="protein sequence ID" value="EHJ05408.1"/>
    <property type="molecule type" value="Genomic_DNA"/>
</dbReference>
<dbReference type="Pfam" id="PF05016">
    <property type="entry name" value="ParE_toxin"/>
    <property type="match status" value="1"/>
</dbReference>
<evidence type="ECO:0000313" key="3">
    <source>
        <dbReference type="Proteomes" id="UP000003208"/>
    </source>
</evidence>
<dbReference type="Gene3D" id="3.30.2310.20">
    <property type="entry name" value="RelE-like"/>
    <property type="match status" value="1"/>
</dbReference>
<dbReference type="PATRIC" id="fig|1094979.3.peg.1131"/>
<evidence type="ECO:0000313" key="2">
    <source>
        <dbReference type="EMBL" id="EHJ05408.1"/>
    </source>
</evidence>
<organism evidence="2 3">
    <name type="scientific">Marinobacter manganoxydans MnI7-9</name>
    <dbReference type="NCBI Taxonomy" id="1094979"/>
    <lineage>
        <taxon>Bacteria</taxon>
        <taxon>Pseudomonadati</taxon>
        <taxon>Pseudomonadota</taxon>
        <taxon>Gammaproteobacteria</taxon>
        <taxon>Pseudomonadales</taxon>
        <taxon>Marinobacteraceae</taxon>
        <taxon>Marinobacter</taxon>
    </lineage>
</organism>
<keyword evidence="3" id="KW-1185">Reference proteome</keyword>